<evidence type="ECO:0000313" key="3">
    <source>
        <dbReference type="Proteomes" id="UP000321484"/>
    </source>
</evidence>
<dbReference type="AlphaFoldDB" id="A0A511YZP2"/>
<evidence type="ECO:0000256" key="1">
    <source>
        <dbReference type="SAM" id="MobiDB-lite"/>
    </source>
</evidence>
<reference evidence="2 3" key="1">
    <citation type="submission" date="2019-07" db="EMBL/GenBank/DDBJ databases">
        <title>Whole genome shotgun sequence of Actinotalea fermentans NBRC 105374.</title>
        <authorList>
            <person name="Hosoyama A."/>
            <person name="Uohara A."/>
            <person name="Ohji S."/>
            <person name="Ichikawa N."/>
        </authorList>
    </citation>
    <scope>NUCLEOTIDE SEQUENCE [LARGE SCALE GENOMIC DNA]</scope>
    <source>
        <strain evidence="2 3">NBRC 105374</strain>
    </source>
</reference>
<protein>
    <submittedName>
        <fullName evidence="2">Uncharacterized protein</fullName>
    </submittedName>
</protein>
<comment type="caution">
    <text evidence="2">The sequence shown here is derived from an EMBL/GenBank/DDBJ whole genome shotgun (WGS) entry which is preliminary data.</text>
</comment>
<feature type="region of interest" description="Disordered" evidence="1">
    <location>
        <begin position="34"/>
        <end position="81"/>
    </location>
</feature>
<accession>A0A511YZP2</accession>
<dbReference type="EMBL" id="BJYK01000009">
    <property type="protein sequence ID" value="GEN80643.1"/>
    <property type="molecule type" value="Genomic_DNA"/>
</dbReference>
<name>A0A511YZP2_9CELL</name>
<organism evidence="2 3">
    <name type="scientific">Actinotalea fermentans</name>
    <dbReference type="NCBI Taxonomy" id="43671"/>
    <lineage>
        <taxon>Bacteria</taxon>
        <taxon>Bacillati</taxon>
        <taxon>Actinomycetota</taxon>
        <taxon>Actinomycetes</taxon>
        <taxon>Micrococcales</taxon>
        <taxon>Cellulomonadaceae</taxon>
        <taxon>Actinotalea</taxon>
    </lineage>
</organism>
<keyword evidence="3" id="KW-1185">Reference proteome</keyword>
<feature type="compositionally biased region" description="Basic and acidic residues" evidence="1">
    <location>
        <begin position="49"/>
        <end position="63"/>
    </location>
</feature>
<sequence length="123" mass="13500">MHDVERVVGEQLDEALDHALGAERGDAGARIVLRHGHHGDIASGGTNRSRMDRAHEARSRDPRPNASLHPYAPLSGRTPARQRPALVCQVRSNACFVQKSTRGDNISAYLTHMEGETKCPCRL</sequence>
<proteinExistence type="predicted"/>
<gene>
    <name evidence="2" type="ORF">AFE02nite_23770</name>
</gene>
<evidence type="ECO:0000313" key="2">
    <source>
        <dbReference type="EMBL" id="GEN80643.1"/>
    </source>
</evidence>
<dbReference type="Proteomes" id="UP000321484">
    <property type="component" value="Unassembled WGS sequence"/>
</dbReference>